<dbReference type="Gene3D" id="3.40.50.800">
    <property type="entry name" value="Anticodon-binding domain"/>
    <property type="match status" value="1"/>
</dbReference>
<evidence type="ECO:0000313" key="11">
    <source>
        <dbReference type="EMBL" id="KKR30791.1"/>
    </source>
</evidence>
<dbReference type="InterPro" id="IPR004154">
    <property type="entry name" value="Anticodon-bd"/>
</dbReference>
<evidence type="ECO:0000256" key="2">
    <source>
        <dbReference type="ARBA" id="ARBA00019110"/>
    </source>
</evidence>
<evidence type="ECO:0000256" key="8">
    <source>
        <dbReference type="ARBA" id="ARBA00029731"/>
    </source>
</evidence>
<dbReference type="GO" id="GO:0004827">
    <property type="term" value="F:proline-tRNA ligase activity"/>
    <property type="evidence" value="ECO:0007669"/>
    <property type="project" value="UniProtKB-EC"/>
</dbReference>
<keyword evidence="3" id="KW-0436">Ligase</keyword>
<dbReference type="AlphaFoldDB" id="A0A0G0Q087"/>
<evidence type="ECO:0000256" key="1">
    <source>
        <dbReference type="ARBA" id="ARBA00012831"/>
    </source>
</evidence>
<organism evidence="11 12">
    <name type="scientific">Candidatus Woesebacteria bacterium GW2011_GWA1_39_8</name>
    <dbReference type="NCBI Taxonomy" id="1618552"/>
    <lineage>
        <taxon>Bacteria</taxon>
        <taxon>Candidatus Woeseibacteriota</taxon>
    </lineage>
</organism>
<dbReference type="GO" id="GO:0005524">
    <property type="term" value="F:ATP binding"/>
    <property type="evidence" value="ECO:0007669"/>
    <property type="project" value="UniProtKB-KW"/>
</dbReference>
<dbReference type="GO" id="GO:0006433">
    <property type="term" value="P:prolyl-tRNA aminoacylation"/>
    <property type="evidence" value="ECO:0007669"/>
    <property type="project" value="InterPro"/>
</dbReference>
<dbReference type="Proteomes" id="UP000034793">
    <property type="component" value="Unassembled WGS sequence"/>
</dbReference>
<dbReference type="EMBL" id="LBXL01000002">
    <property type="protein sequence ID" value="KKR30791.1"/>
    <property type="molecule type" value="Genomic_DNA"/>
</dbReference>
<feature type="domain" description="Aminoacyl-transfer RNA synthetases class-II family profile" evidence="10">
    <location>
        <begin position="46"/>
        <end position="322"/>
    </location>
</feature>
<dbReference type="InterPro" id="IPR044140">
    <property type="entry name" value="ProRS_anticodon_short"/>
</dbReference>
<dbReference type="GO" id="GO:0005829">
    <property type="term" value="C:cytosol"/>
    <property type="evidence" value="ECO:0007669"/>
    <property type="project" value="TreeGrafter"/>
</dbReference>
<proteinExistence type="predicted"/>
<dbReference type="Pfam" id="PF03129">
    <property type="entry name" value="HGTP_anticodon"/>
    <property type="match status" value="1"/>
</dbReference>
<dbReference type="PANTHER" id="PTHR42753:SF2">
    <property type="entry name" value="PROLINE--TRNA LIGASE"/>
    <property type="match status" value="1"/>
</dbReference>
<dbReference type="SUPFAM" id="SSF52954">
    <property type="entry name" value="Class II aaRS ABD-related"/>
    <property type="match status" value="1"/>
</dbReference>
<sequence>MLQSKLFPKTKKEAPREAESVNHKYLVRGGFIDQLMAGGWTLLPLGWRVIQKINNIIREEMNAIGGQELLMPLRHPKSIWSETGRWDKAKDVMYQFKDQAGREYALSFTHEEIVMDLLRKNVVSHADLPVYLYHFSTKFRNELRTKSGILRGREFMMKDLYSAHSTEKDLMDYYERAKEAYSKIFQRLGFDFRVIEASGGVFTDKYTHEFQVISEGGEDTIYYCDSCGWGQNKEIFKGKKGDKCQKCKKGKIVESKSIEVGNIFPLGTWYAERMRVYYTDKEGKKKPIWFGSYGIGSTRVMGAWVEVSHDEKGIIWNKTIAPFEAHLLQIQNPKSKIQNLAREVYEKLGNAGIEVLWDDREVSAGEKFADADLIGIPVRLVISENTGAKIEWKERIKDNTELLSLGQIVNKLS</sequence>
<evidence type="ECO:0000256" key="6">
    <source>
        <dbReference type="ARBA" id="ARBA00022917"/>
    </source>
</evidence>
<evidence type="ECO:0000256" key="5">
    <source>
        <dbReference type="ARBA" id="ARBA00022840"/>
    </source>
</evidence>
<protein>
    <recommendedName>
        <fullName evidence="2">Proline--tRNA ligase</fullName>
        <ecNumber evidence="1">6.1.1.15</ecNumber>
    </recommendedName>
    <alternativeName>
        <fullName evidence="8">Prolyl-tRNA synthetase</fullName>
    </alternativeName>
</protein>
<reference evidence="11 12" key="1">
    <citation type="journal article" date="2015" name="Nature">
        <title>rRNA introns, odd ribosomes, and small enigmatic genomes across a large radiation of phyla.</title>
        <authorList>
            <person name="Brown C.T."/>
            <person name="Hug L.A."/>
            <person name="Thomas B.C."/>
            <person name="Sharon I."/>
            <person name="Castelle C.J."/>
            <person name="Singh A."/>
            <person name="Wilkins M.J."/>
            <person name="Williams K.H."/>
            <person name="Banfield J.F."/>
        </authorList>
    </citation>
    <scope>NUCLEOTIDE SEQUENCE [LARGE SCALE GENOMIC DNA]</scope>
</reference>
<dbReference type="PANTHER" id="PTHR42753">
    <property type="entry name" value="MITOCHONDRIAL RIBOSOME PROTEIN L39/PROLYL-TRNA LIGASE FAMILY MEMBER"/>
    <property type="match status" value="1"/>
</dbReference>
<dbReference type="PATRIC" id="fig|1618552.3.peg.65"/>
<dbReference type="PRINTS" id="PR01046">
    <property type="entry name" value="TRNASYNTHPRO"/>
</dbReference>
<dbReference type="InterPro" id="IPR002316">
    <property type="entry name" value="Pro-tRNA-ligase_IIa"/>
</dbReference>
<dbReference type="InterPro" id="IPR036621">
    <property type="entry name" value="Anticodon-bd_dom_sf"/>
</dbReference>
<name>A0A0G0Q087_9BACT</name>
<dbReference type="EC" id="6.1.1.15" evidence="1"/>
<dbReference type="CDD" id="cd00861">
    <property type="entry name" value="ProRS_anticodon_short"/>
    <property type="match status" value="1"/>
</dbReference>
<evidence type="ECO:0000259" key="10">
    <source>
        <dbReference type="PROSITE" id="PS50862"/>
    </source>
</evidence>
<keyword evidence="5" id="KW-0067">ATP-binding</keyword>
<dbReference type="Pfam" id="PF00587">
    <property type="entry name" value="tRNA-synt_2b"/>
    <property type="match status" value="1"/>
</dbReference>
<dbReference type="PROSITE" id="PS50862">
    <property type="entry name" value="AA_TRNA_LIGASE_II"/>
    <property type="match status" value="1"/>
</dbReference>
<evidence type="ECO:0000256" key="4">
    <source>
        <dbReference type="ARBA" id="ARBA00022741"/>
    </source>
</evidence>
<evidence type="ECO:0000256" key="7">
    <source>
        <dbReference type="ARBA" id="ARBA00023146"/>
    </source>
</evidence>
<gene>
    <name evidence="11" type="ORF">UT61_C0002G0035</name>
</gene>
<accession>A0A0G0Q087</accession>
<comment type="caution">
    <text evidence="11">The sequence shown here is derived from an EMBL/GenBank/DDBJ whole genome shotgun (WGS) entry which is preliminary data.</text>
</comment>
<evidence type="ECO:0000256" key="9">
    <source>
        <dbReference type="ARBA" id="ARBA00047671"/>
    </source>
</evidence>
<evidence type="ECO:0000313" key="12">
    <source>
        <dbReference type="Proteomes" id="UP000034793"/>
    </source>
</evidence>
<dbReference type="InterPro" id="IPR002314">
    <property type="entry name" value="aa-tRNA-synt_IIb"/>
</dbReference>
<dbReference type="InterPro" id="IPR006195">
    <property type="entry name" value="aa-tRNA-synth_II"/>
</dbReference>
<dbReference type="InterPro" id="IPR050062">
    <property type="entry name" value="Pro-tRNA_synthetase"/>
</dbReference>
<dbReference type="SUPFAM" id="SSF55681">
    <property type="entry name" value="Class II aaRS and biotin synthetases"/>
    <property type="match status" value="1"/>
</dbReference>
<dbReference type="Gene3D" id="3.30.930.10">
    <property type="entry name" value="Bira Bifunctional Protein, Domain 2"/>
    <property type="match status" value="1"/>
</dbReference>
<keyword evidence="4" id="KW-0547">Nucleotide-binding</keyword>
<dbReference type="InterPro" id="IPR045864">
    <property type="entry name" value="aa-tRNA-synth_II/BPL/LPL"/>
</dbReference>
<evidence type="ECO:0000256" key="3">
    <source>
        <dbReference type="ARBA" id="ARBA00022598"/>
    </source>
</evidence>
<comment type="catalytic activity">
    <reaction evidence="9">
        <text>tRNA(Pro) + L-proline + ATP = L-prolyl-tRNA(Pro) + AMP + diphosphate</text>
        <dbReference type="Rhea" id="RHEA:14305"/>
        <dbReference type="Rhea" id="RHEA-COMP:9700"/>
        <dbReference type="Rhea" id="RHEA-COMP:9702"/>
        <dbReference type="ChEBI" id="CHEBI:30616"/>
        <dbReference type="ChEBI" id="CHEBI:33019"/>
        <dbReference type="ChEBI" id="CHEBI:60039"/>
        <dbReference type="ChEBI" id="CHEBI:78442"/>
        <dbReference type="ChEBI" id="CHEBI:78532"/>
        <dbReference type="ChEBI" id="CHEBI:456215"/>
        <dbReference type="EC" id="6.1.1.15"/>
    </reaction>
</comment>
<keyword evidence="6" id="KW-0648">Protein biosynthesis</keyword>
<keyword evidence="7 11" id="KW-0030">Aminoacyl-tRNA synthetase</keyword>